<comment type="caution">
    <text evidence="2">The sequence shown here is derived from an EMBL/GenBank/DDBJ whole genome shotgun (WGS) entry which is preliminary data.</text>
</comment>
<organism evidence="2 3">
    <name type="scientific">Taishania pollutisoli</name>
    <dbReference type="NCBI Taxonomy" id="2766479"/>
    <lineage>
        <taxon>Bacteria</taxon>
        <taxon>Pseudomonadati</taxon>
        <taxon>Bacteroidota</taxon>
        <taxon>Flavobacteriia</taxon>
        <taxon>Flavobacteriales</taxon>
        <taxon>Crocinitomicaceae</taxon>
        <taxon>Taishania</taxon>
    </lineage>
</organism>
<accession>A0A8J6P676</accession>
<proteinExistence type="predicted"/>
<dbReference type="RefSeq" id="WP_216714093.1">
    <property type="nucleotide sequence ID" value="NZ_JACVEL010000005.1"/>
</dbReference>
<keyword evidence="3" id="KW-1185">Reference proteome</keyword>
<dbReference type="AlphaFoldDB" id="A0A8J6P676"/>
<protein>
    <recommendedName>
        <fullName evidence="4">YD repeat-containing protein</fullName>
    </recommendedName>
</protein>
<evidence type="ECO:0000313" key="3">
    <source>
        <dbReference type="Proteomes" id="UP000652681"/>
    </source>
</evidence>
<keyword evidence="1" id="KW-0732">Signal</keyword>
<sequence length="321" mass="37617">MKKIITCFLICISGFSHAQNISIQTAKKQSLTGPVKSVSEKSVMLPEEGEPYELLRNYTEYNKEGNQVVHKSITNIYEQTFSLTSTTYTETQQLLEVNMYEDTTLIETRRYEYDAENRVTKESMYKGNGYLFQKSVFSYDASGNLSEMQLWSSDTYFVLKQLYEYDQNGNRLSLKNYTNEQVLSYEYTYEYGGNNNKTKMVYQKLKSPIIQTTNYTYNKKNELIKLERYDNDKLVHTMEYVYNEQGIVTETINRGISSQFKTVARFDEKGSPIETLEYKTDELTVRQVNSYEYDSQGNWTKRSNSYNGESPSITVREIVYY</sequence>
<reference evidence="2" key="1">
    <citation type="submission" date="2020-09" db="EMBL/GenBank/DDBJ databases">
        <title>Taishania pollutisoli gen. nov., sp. nov., Isolated from Tetrabromobisphenol A-Contaminated Soil.</title>
        <authorList>
            <person name="Chen Q."/>
        </authorList>
    </citation>
    <scope>NUCLEOTIDE SEQUENCE</scope>
    <source>
        <strain evidence="2">CZZ-1</strain>
    </source>
</reference>
<feature type="signal peptide" evidence="1">
    <location>
        <begin position="1"/>
        <end position="18"/>
    </location>
</feature>
<dbReference type="Proteomes" id="UP000652681">
    <property type="component" value="Unassembled WGS sequence"/>
</dbReference>
<feature type="chain" id="PRO_5035175934" description="YD repeat-containing protein" evidence="1">
    <location>
        <begin position="19"/>
        <end position="321"/>
    </location>
</feature>
<dbReference type="EMBL" id="JACVEL010000005">
    <property type="protein sequence ID" value="MBC9812619.1"/>
    <property type="molecule type" value="Genomic_DNA"/>
</dbReference>
<evidence type="ECO:0000256" key="1">
    <source>
        <dbReference type="SAM" id="SignalP"/>
    </source>
</evidence>
<gene>
    <name evidence="2" type="ORF">H9Y05_09065</name>
</gene>
<evidence type="ECO:0000313" key="2">
    <source>
        <dbReference type="EMBL" id="MBC9812619.1"/>
    </source>
</evidence>
<name>A0A8J6P676_9FLAO</name>
<dbReference type="Gene3D" id="2.180.10.10">
    <property type="entry name" value="RHS repeat-associated core"/>
    <property type="match status" value="1"/>
</dbReference>
<evidence type="ECO:0008006" key="4">
    <source>
        <dbReference type="Google" id="ProtNLM"/>
    </source>
</evidence>